<gene>
    <name evidence="13" type="primary">LOC113451270</name>
</gene>
<dbReference type="InterPro" id="IPR013733">
    <property type="entry name" value="Prot_Arg_deaminase_cen_dom"/>
</dbReference>
<reference evidence="13" key="2">
    <citation type="submission" date="2025-09" db="UniProtKB">
        <authorList>
            <consortium name="Ensembl"/>
        </authorList>
    </citation>
    <scope>IDENTIFICATION</scope>
</reference>
<feature type="domain" description="Protein-arginine deiminase (PAD) central" evidence="12">
    <location>
        <begin position="140"/>
        <end position="278"/>
    </location>
</feature>
<dbReference type="InterPro" id="IPR004303">
    <property type="entry name" value="PAD"/>
</dbReference>
<dbReference type="InterPro" id="IPR013530">
    <property type="entry name" value="PAD_C"/>
</dbReference>
<dbReference type="Proteomes" id="UP000472273">
    <property type="component" value="Unplaced"/>
</dbReference>
<dbReference type="SUPFAM" id="SSF49503">
    <property type="entry name" value="Cupredoxins"/>
    <property type="match status" value="1"/>
</dbReference>
<evidence type="ECO:0000256" key="2">
    <source>
        <dbReference type="ARBA" id="ARBA00008166"/>
    </source>
</evidence>
<evidence type="ECO:0000313" key="13">
    <source>
        <dbReference type="Ensembl" id="ENSPTXP00000027233.1"/>
    </source>
</evidence>
<organism evidence="13 14">
    <name type="scientific">Pseudonaja textilis</name>
    <name type="common">Eastern brown snake</name>
    <dbReference type="NCBI Taxonomy" id="8673"/>
    <lineage>
        <taxon>Eukaryota</taxon>
        <taxon>Metazoa</taxon>
        <taxon>Chordata</taxon>
        <taxon>Craniata</taxon>
        <taxon>Vertebrata</taxon>
        <taxon>Euteleostomi</taxon>
        <taxon>Lepidosauria</taxon>
        <taxon>Squamata</taxon>
        <taxon>Bifurcata</taxon>
        <taxon>Unidentata</taxon>
        <taxon>Episquamata</taxon>
        <taxon>Toxicofera</taxon>
        <taxon>Serpentes</taxon>
        <taxon>Colubroidea</taxon>
        <taxon>Elapidae</taxon>
        <taxon>Hydrophiinae</taxon>
        <taxon>Pseudonaja</taxon>
    </lineage>
</organism>
<comment type="similarity">
    <text evidence="2 8">Belongs to the protein arginine deiminase family.</text>
</comment>
<dbReference type="GO" id="GO:0005509">
    <property type="term" value="F:calcium ion binding"/>
    <property type="evidence" value="ECO:0007669"/>
    <property type="project" value="UniProtKB-UniRule"/>
</dbReference>
<evidence type="ECO:0000259" key="10">
    <source>
        <dbReference type="Pfam" id="PF03068"/>
    </source>
</evidence>
<dbReference type="Gene3D" id="2.60.40.1860">
    <property type="entry name" value="Protein-arginine deiminase, N-terminal domain"/>
    <property type="match status" value="1"/>
</dbReference>
<dbReference type="FunFam" id="3.75.10.10:FF:000003">
    <property type="entry name" value="Protein-arginine deiminase type-2"/>
    <property type="match status" value="1"/>
</dbReference>
<evidence type="ECO:0000256" key="3">
    <source>
        <dbReference type="ARBA" id="ARBA00012200"/>
    </source>
</evidence>
<comment type="subcellular location">
    <subcellularLocation>
        <location evidence="1 8">Cytoplasm</location>
    </subcellularLocation>
</comment>
<dbReference type="Pfam" id="PF08527">
    <property type="entry name" value="PAD_M"/>
    <property type="match status" value="1"/>
</dbReference>
<dbReference type="AlphaFoldDB" id="A0A670ZWY9"/>
<proteinExistence type="inferred from homology"/>
<keyword evidence="5 8" id="KW-0378">Hydrolase</keyword>
<comment type="function">
    <text evidence="8">Catalyzes the deimination of arginine residues of proteins.</text>
</comment>
<dbReference type="InterPro" id="IPR038685">
    <property type="entry name" value="PAD_N_sf"/>
</dbReference>
<dbReference type="Gene3D" id="2.60.40.1700">
    <property type="entry name" value="Protein-arginine deiminase, central domain"/>
    <property type="match status" value="1"/>
</dbReference>
<dbReference type="FunFam" id="2.60.40.1700:FF:000001">
    <property type="entry name" value="Protein-arginine deiminase type-2"/>
    <property type="match status" value="1"/>
</dbReference>
<evidence type="ECO:0000313" key="14">
    <source>
        <dbReference type="Proteomes" id="UP000472273"/>
    </source>
</evidence>
<feature type="active site" evidence="9">
    <location>
        <position position="481"/>
    </location>
</feature>
<dbReference type="InterPro" id="IPR008972">
    <property type="entry name" value="Cupredoxin"/>
</dbReference>
<evidence type="ECO:0000259" key="12">
    <source>
        <dbReference type="Pfam" id="PF08527"/>
    </source>
</evidence>
<comment type="catalytic activity">
    <reaction evidence="7 8">
        <text>L-arginyl-[protein] + H2O = L-citrullyl-[protein] + NH4(+)</text>
        <dbReference type="Rhea" id="RHEA:18089"/>
        <dbReference type="Rhea" id="RHEA-COMP:10532"/>
        <dbReference type="Rhea" id="RHEA-COMP:10588"/>
        <dbReference type="ChEBI" id="CHEBI:15377"/>
        <dbReference type="ChEBI" id="CHEBI:28938"/>
        <dbReference type="ChEBI" id="CHEBI:29965"/>
        <dbReference type="ChEBI" id="CHEBI:83397"/>
        <dbReference type="EC" id="3.5.3.15"/>
    </reaction>
</comment>
<dbReference type="Ensembl" id="ENSPTXT00000028068.1">
    <property type="protein sequence ID" value="ENSPTXP00000027233.1"/>
    <property type="gene ID" value="ENSPTXG00000018788.1"/>
</dbReference>
<evidence type="ECO:0000256" key="9">
    <source>
        <dbReference type="PIRSR" id="PIRSR001247-1"/>
    </source>
</evidence>
<evidence type="ECO:0000256" key="4">
    <source>
        <dbReference type="ARBA" id="ARBA00022490"/>
    </source>
</evidence>
<evidence type="ECO:0000256" key="7">
    <source>
        <dbReference type="ARBA" id="ARBA00048487"/>
    </source>
</evidence>
<sequence length="665" mass="74122">GDVAEVVTAKKGHVSHFFSVIVTFCGRGLVGVAGGKDILSRPRGATSFEARGTGGLQVYVTYDPRHLPKPEGSKRWPLDADTEVIVSLKAVSSAVNDNKVRVSYYDQTGHTRIAEAWVYITCVVLLDVVKSFTSFFFSPPQTKWTWGPDGQGAVLLVNCDRDGPSYGNMDCTYPYVRSHADLQDLSLVILNINSPAGIFDNHKLMLHISMFDAAKVRVFHAAKNTSVSNYENILGSDKLSYTVQPTDGRGEHTFYVEGLAFPDSDFNGFVSLNATLLEQTSSTSPATPVFTDTVVFQVAPWLMTPNTQRPLEIFVCSIDKGINSNEKFLEAIKHLAKKANCKLTICPEIENRGDRWIQDEMEFGYVEAPHQSFPVVFDSPRNRGLKEFPFKRILGPDFGYVTREPKNGRVSSLDSFGNLDVSPPVSVKGRDYSLGRILIGSSFPGSGNRKMTKVVRDFLYAQKVQAPVELYSDWLTVGHVDEFLSFVPAPGKKGFRLLLASPLACLKLFEEKQREGYGNAALKVGKITLNEILMDRNLRQDSKYVQSCIDWNRSILKRELGLTERDIIDIPQLFTLEGSTATALFPDMVNMLVLGKHLGIPKPYGPIIHGQCCLEVKVRSLLEPLGLSCTFIDDFFSYHVLSGEIHCGTNVLREPFSFRWWNIRL</sequence>
<keyword evidence="6 8" id="KW-0106">Calcium</keyword>
<evidence type="ECO:0000256" key="5">
    <source>
        <dbReference type="ARBA" id="ARBA00022801"/>
    </source>
</evidence>
<dbReference type="GO" id="GO:0004668">
    <property type="term" value="F:protein-arginine deiminase activity"/>
    <property type="evidence" value="ECO:0007669"/>
    <property type="project" value="UniProtKB-UniRule"/>
</dbReference>
<feature type="active site" evidence="9">
    <location>
        <position position="479"/>
    </location>
</feature>
<feature type="domain" description="Protein-arginine deiminase (PAD) N-terminal" evidence="11">
    <location>
        <begin position="40"/>
        <end position="121"/>
    </location>
</feature>
<dbReference type="PANTHER" id="PTHR10837">
    <property type="entry name" value="PEPTIDYLARGININE DEIMINASE"/>
    <property type="match status" value="1"/>
</dbReference>
<dbReference type="Pfam" id="PF03068">
    <property type="entry name" value="PAD"/>
    <property type="match status" value="1"/>
</dbReference>
<protein>
    <recommendedName>
        <fullName evidence="3 8">Protein-arginine deiminase</fullName>
        <ecNumber evidence="3 8">3.5.3.15</ecNumber>
    </recommendedName>
</protein>
<dbReference type="SUPFAM" id="SSF110083">
    <property type="entry name" value="Peptidylarginine deiminase Pad4, middle domain"/>
    <property type="match status" value="1"/>
</dbReference>
<accession>A0A670ZWY9</accession>
<dbReference type="PIRSF" id="PIRSF001247">
    <property type="entry name" value="Protein-arginine_deiminase"/>
    <property type="match status" value="1"/>
</dbReference>
<name>A0A670ZWY9_PSETE</name>
<evidence type="ECO:0000256" key="8">
    <source>
        <dbReference type="PIRNR" id="PIRNR001247"/>
    </source>
</evidence>
<dbReference type="InterPro" id="IPR013732">
    <property type="entry name" value="PAD_N"/>
</dbReference>
<evidence type="ECO:0000256" key="1">
    <source>
        <dbReference type="ARBA" id="ARBA00004496"/>
    </source>
</evidence>
<evidence type="ECO:0000256" key="6">
    <source>
        <dbReference type="ARBA" id="ARBA00022837"/>
    </source>
</evidence>
<feature type="domain" description="Protein-arginine deiminase C-terminal" evidence="10">
    <location>
        <begin position="289"/>
        <end position="662"/>
    </location>
</feature>
<evidence type="ECO:0000259" key="11">
    <source>
        <dbReference type="Pfam" id="PF08526"/>
    </source>
</evidence>
<dbReference type="GO" id="GO:0005634">
    <property type="term" value="C:nucleus"/>
    <property type="evidence" value="ECO:0007669"/>
    <property type="project" value="TreeGrafter"/>
</dbReference>
<dbReference type="PANTHER" id="PTHR10837:SF11">
    <property type="entry name" value="PROTEIN-ARGININE DEIMINASE TYPE-1"/>
    <property type="match status" value="1"/>
</dbReference>
<keyword evidence="14" id="KW-1185">Reference proteome</keyword>
<dbReference type="GeneTree" id="ENSGT00940000153217"/>
<keyword evidence="4 8" id="KW-0963">Cytoplasm</keyword>
<dbReference type="GO" id="GO:0005737">
    <property type="term" value="C:cytoplasm"/>
    <property type="evidence" value="ECO:0007669"/>
    <property type="project" value="UniProtKB-SubCell"/>
</dbReference>
<feature type="active site" evidence="9">
    <location>
        <position position="359"/>
    </location>
</feature>
<reference evidence="13" key="1">
    <citation type="submission" date="2025-08" db="UniProtKB">
        <authorList>
            <consortium name="Ensembl"/>
        </authorList>
    </citation>
    <scope>IDENTIFICATION</scope>
</reference>
<dbReference type="OMA" id="VEVFMVY"/>
<dbReference type="Pfam" id="PF08526">
    <property type="entry name" value="PAD_N"/>
    <property type="match status" value="1"/>
</dbReference>
<feature type="active site" evidence="9">
    <location>
        <position position="647"/>
    </location>
</feature>
<dbReference type="Gene3D" id="3.75.10.10">
    <property type="entry name" value="L-arginine/glycine Amidinotransferase, Chain A"/>
    <property type="match status" value="1"/>
</dbReference>
<dbReference type="SUPFAM" id="SSF55909">
    <property type="entry name" value="Pentein"/>
    <property type="match status" value="1"/>
</dbReference>
<comment type="cofactor">
    <cofactor evidence="8">
        <name>Ca(2+)</name>
        <dbReference type="ChEBI" id="CHEBI:29108"/>
    </cofactor>
</comment>
<dbReference type="EC" id="3.5.3.15" evidence="3 8"/>
<dbReference type="InterPro" id="IPR036556">
    <property type="entry name" value="PAD_central_sf"/>
</dbReference>